<feature type="signal peptide" evidence="1">
    <location>
        <begin position="1"/>
        <end position="19"/>
    </location>
</feature>
<name>A0ABP7MXW8_9BACT</name>
<proteinExistence type="predicted"/>
<keyword evidence="3" id="KW-1185">Reference proteome</keyword>
<accession>A0ABP7MXW8</accession>
<organism evidence="2 3">
    <name type="scientific">Hymenobacter algoricola</name>
    <dbReference type="NCBI Taxonomy" id="486267"/>
    <lineage>
        <taxon>Bacteria</taxon>
        <taxon>Pseudomonadati</taxon>
        <taxon>Bacteroidota</taxon>
        <taxon>Cytophagia</taxon>
        <taxon>Cytophagales</taxon>
        <taxon>Hymenobacteraceae</taxon>
        <taxon>Hymenobacter</taxon>
    </lineage>
</organism>
<evidence type="ECO:0000313" key="2">
    <source>
        <dbReference type="EMBL" id="GAA3930422.1"/>
    </source>
</evidence>
<feature type="chain" id="PRO_5045158747" description="DUF5004 domain-containing protein" evidence="1">
    <location>
        <begin position="20"/>
        <end position="164"/>
    </location>
</feature>
<dbReference type="PROSITE" id="PS51257">
    <property type="entry name" value="PROKAR_LIPOPROTEIN"/>
    <property type="match status" value="1"/>
</dbReference>
<gene>
    <name evidence="2" type="ORF">GCM10022406_14690</name>
</gene>
<reference evidence="3" key="1">
    <citation type="journal article" date="2019" name="Int. J. Syst. Evol. Microbiol.">
        <title>The Global Catalogue of Microorganisms (GCM) 10K type strain sequencing project: providing services to taxonomists for standard genome sequencing and annotation.</title>
        <authorList>
            <consortium name="The Broad Institute Genomics Platform"/>
            <consortium name="The Broad Institute Genome Sequencing Center for Infectious Disease"/>
            <person name="Wu L."/>
            <person name="Ma J."/>
        </authorList>
    </citation>
    <scope>NUCLEOTIDE SEQUENCE [LARGE SCALE GENOMIC DNA]</scope>
    <source>
        <strain evidence="3">JCM 17214</strain>
    </source>
</reference>
<evidence type="ECO:0000313" key="3">
    <source>
        <dbReference type="Proteomes" id="UP001499909"/>
    </source>
</evidence>
<dbReference type="Proteomes" id="UP001499909">
    <property type="component" value="Unassembled WGS sequence"/>
</dbReference>
<sequence length="164" mass="17352">MKKMSVLLGLAAAASLSLASCQKELDQVRPAQASAAIQTQSKSDLLTTSAWRLTNLTSSTALSGASAATTVDLLDRLKPWARDNVFTYAAGGAFTLDEAAIKIHPQAPQQTTGTWKLSPQGDSLTVTQDTNVRRYGVAELSATTLRLTVAQPGAPTTFTQVYSH</sequence>
<keyword evidence="1" id="KW-0732">Signal</keyword>
<evidence type="ECO:0008006" key="4">
    <source>
        <dbReference type="Google" id="ProtNLM"/>
    </source>
</evidence>
<comment type="caution">
    <text evidence="2">The sequence shown here is derived from an EMBL/GenBank/DDBJ whole genome shotgun (WGS) entry which is preliminary data.</text>
</comment>
<dbReference type="EMBL" id="BAABDH010000022">
    <property type="protein sequence ID" value="GAA3930422.1"/>
    <property type="molecule type" value="Genomic_DNA"/>
</dbReference>
<dbReference type="RefSeq" id="WP_345112166.1">
    <property type="nucleotide sequence ID" value="NZ_BAABDH010000022.1"/>
</dbReference>
<protein>
    <recommendedName>
        <fullName evidence="4">DUF5004 domain-containing protein</fullName>
    </recommendedName>
</protein>
<evidence type="ECO:0000256" key="1">
    <source>
        <dbReference type="SAM" id="SignalP"/>
    </source>
</evidence>